<keyword evidence="5" id="KW-1185">Reference proteome</keyword>
<keyword evidence="1" id="KW-0456">Lyase</keyword>
<evidence type="ECO:0000256" key="2">
    <source>
        <dbReference type="SAM" id="SignalP"/>
    </source>
</evidence>
<keyword evidence="2" id="KW-0732">Signal</keyword>
<name>A0ABM8USR8_9BACT</name>
<dbReference type="InterPro" id="IPR032465">
    <property type="entry name" value="ACMSD"/>
</dbReference>
<dbReference type="Pfam" id="PF04909">
    <property type="entry name" value="Amidohydro_2"/>
    <property type="match status" value="1"/>
</dbReference>
<evidence type="ECO:0000256" key="1">
    <source>
        <dbReference type="ARBA" id="ARBA00023239"/>
    </source>
</evidence>
<feature type="signal peptide" evidence="2">
    <location>
        <begin position="1"/>
        <end position="20"/>
    </location>
</feature>
<dbReference type="PANTHER" id="PTHR21240:SF28">
    <property type="entry name" value="ISO-OROTATE DECARBOXYLASE (EUROFUNG)"/>
    <property type="match status" value="1"/>
</dbReference>
<protein>
    <recommendedName>
        <fullName evidence="3">Amidohydrolase-related domain-containing protein</fullName>
    </recommendedName>
</protein>
<evidence type="ECO:0000313" key="4">
    <source>
        <dbReference type="EMBL" id="CAG5071048.1"/>
    </source>
</evidence>
<feature type="chain" id="PRO_5045665973" description="Amidohydrolase-related domain-containing protein" evidence="2">
    <location>
        <begin position="21"/>
        <end position="377"/>
    </location>
</feature>
<reference evidence="4 5" key="1">
    <citation type="submission" date="2021-04" db="EMBL/GenBank/DDBJ databases">
        <authorList>
            <person name="Rodrigo-Torres L."/>
            <person name="Arahal R. D."/>
            <person name="Lucena T."/>
        </authorList>
    </citation>
    <scope>NUCLEOTIDE SEQUENCE [LARGE SCALE GENOMIC DNA]</scope>
    <source>
        <strain evidence="4 5">CECT 9623</strain>
    </source>
</reference>
<dbReference type="PROSITE" id="PS51257">
    <property type="entry name" value="PROKAR_LIPOPROTEIN"/>
    <property type="match status" value="1"/>
</dbReference>
<comment type="caution">
    <text evidence="4">The sequence shown here is derived from an EMBL/GenBank/DDBJ whole genome shotgun (WGS) entry which is preliminary data.</text>
</comment>
<dbReference type="PANTHER" id="PTHR21240">
    <property type="entry name" value="2-AMINO-3-CARBOXYLMUCONATE-6-SEMIALDEHYDE DECARBOXYLASE"/>
    <property type="match status" value="1"/>
</dbReference>
<gene>
    <name evidence="4" type="ORF">DYBT9623_03323</name>
</gene>
<dbReference type="SUPFAM" id="SSF51556">
    <property type="entry name" value="Metallo-dependent hydrolases"/>
    <property type="match status" value="1"/>
</dbReference>
<proteinExistence type="predicted"/>
<dbReference type="RefSeq" id="WP_215234635.1">
    <property type="nucleotide sequence ID" value="NZ_CAJRAU010000004.1"/>
</dbReference>
<evidence type="ECO:0000259" key="3">
    <source>
        <dbReference type="Pfam" id="PF04909"/>
    </source>
</evidence>
<organism evidence="4 5">
    <name type="scientific">Dyadobacter linearis</name>
    <dbReference type="NCBI Taxonomy" id="2823330"/>
    <lineage>
        <taxon>Bacteria</taxon>
        <taxon>Pseudomonadati</taxon>
        <taxon>Bacteroidota</taxon>
        <taxon>Cytophagia</taxon>
        <taxon>Cytophagales</taxon>
        <taxon>Spirosomataceae</taxon>
        <taxon>Dyadobacter</taxon>
    </lineage>
</organism>
<dbReference type="Proteomes" id="UP000679725">
    <property type="component" value="Unassembled WGS sequence"/>
</dbReference>
<dbReference type="EMBL" id="CAJRAU010000004">
    <property type="protein sequence ID" value="CAG5071048.1"/>
    <property type="molecule type" value="Genomic_DNA"/>
</dbReference>
<dbReference type="InterPro" id="IPR032466">
    <property type="entry name" value="Metal_Hydrolase"/>
</dbReference>
<dbReference type="Gene3D" id="3.20.20.140">
    <property type="entry name" value="Metal-dependent hydrolases"/>
    <property type="match status" value="1"/>
</dbReference>
<sequence length="377" mass="43536">MKKFTIALTLLTGIIFSCKAQEPSQVTQPLGFEEYDPISTLKVEEHPIKRAKFPFIDVHNHQYQMPTQDLKALVKQMDELNMGIMVNLSGRGWSQEWSEGTATLKGSLENVAKNEPKRIAVFTNLQFKGFGESDWSAKAVKQLEEDVKMGAKGLKIYKSLGFSGIKDDKGNRVAVSDARLQPVWQKCGELGIPVLIHTADVPSFWDPMDRYNERWLELKTHPNRRRGASDPVPFDSLIAEQHHIFRKNPKTTFINAHMGWYPNNLKKLDSLMVVFPNMYVEIGAVIAELGRQPRTAKKFFEKYQDRVLFGKDSWIPAEYATYFRVLETEDEYFPYHKKYHAFWRMYGMGLSDEVLKKLYYKNALRIIPGLDKSLFPK</sequence>
<evidence type="ECO:0000313" key="5">
    <source>
        <dbReference type="Proteomes" id="UP000679725"/>
    </source>
</evidence>
<feature type="domain" description="Amidohydrolase-related" evidence="3">
    <location>
        <begin position="135"/>
        <end position="366"/>
    </location>
</feature>
<accession>A0ABM8USR8</accession>
<dbReference type="InterPro" id="IPR006680">
    <property type="entry name" value="Amidohydro-rel"/>
</dbReference>